<evidence type="ECO:0000256" key="4">
    <source>
        <dbReference type="PROSITE-ProRule" id="PRU01131"/>
    </source>
</evidence>
<reference evidence="7 8" key="1">
    <citation type="journal article" date="2024" name="G3 (Bethesda)">
        <title>Genome assembly of Hibiscus sabdariffa L. provides insights into metabolisms of medicinal natural products.</title>
        <authorList>
            <person name="Kim T."/>
        </authorList>
    </citation>
    <scope>NUCLEOTIDE SEQUENCE [LARGE SCALE GENOMIC DNA]</scope>
    <source>
        <strain evidence="7">TK-2024</strain>
        <tissue evidence="7">Old leaves</tissue>
    </source>
</reference>
<gene>
    <name evidence="7" type="ORF">V6N11_066853</name>
</gene>
<feature type="zinc finger region" description="FLZ-type" evidence="4">
    <location>
        <begin position="158"/>
        <end position="201"/>
    </location>
</feature>
<dbReference type="EMBL" id="JBBPBN010000012">
    <property type="protein sequence ID" value="KAK9027004.1"/>
    <property type="molecule type" value="Genomic_DNA"/>
</dbReference>
<dbReference type="InterPro" id="IPR044604">
    <property type="entry name" value="FLZ12/13/14"/>
</dbReference>
<keyword evidence="3" id="KW-0862">Zinc</keyword>
<evidence type="ECO:0000256" key="3">
    <source>
        <dbReference type="ARBA" id="ARBA00022771"/>
    </source>
</evidence>
<dbReference type="InterPro" id="IPR007650">
    <property type="entry name" value="Zf-FLZ_dom"/>
</dbReference>
<name>A0ABR2SPU1_9ROSI</name>
<comment type="caution">
    <text evidence="7">The sequence shown here is derived from an EMBL/GenBank/DDBJ whole genome shotgun (WGS) entry which is preliminary data.</text>
</comment>
<accession>A0ABR2SPU1</accession>
<evidence type="ECO:0000313" key="8">
    <source>
        <dbReference type="Proteomes" id="UP001396334"/>
    </source>
</evidence>
<dbReference type="PANTHER" id="PTHR47208:SF5">
    <property type="entry name" value="FCS-LIKE ZINC FINGER 12-RELATED"/>
    <property type="match status" value="1"/>
</dbReference>
<dbReference type="PROSITE" id="PS51795">
    <property type="entry name" value="ZF_FLZ"/>
    <property type="match status" value="1"/>
</dbReference>
<dbReference type="Proteomes" id="UP001396334">
    <property type="component" value="Unassembled WGS sequence"/>
</dbReference>
<evidence type="ECO:0000313" key="7">
    <source>
        <dbReference type="EMBL" id="KAK9027004.1"/>
    </source>
</evidence>
<evidence type="ECO:0000259" key="6">
    <source>
        <dbReference type="PROSITE" id="PS51795"/>
    </source>
</evidence>
<evidence type="ECO:0000256" key="2">
    <source>
        <dbReference type="ARBA" id="ARBA00022723"/>
    </source>
</evidence>
<keyword evidence="2" id="KW-0479">Metal-binding</keyword>
<feature type="compositionally biased region" description="Polar residues" evidence="5">
    <location>
        <begin position="23"/>
        <end position="32"/>
    </location>
</feature>
<protein>
    <recommendedName>
        <fullName evidence="6">FLZ-type domain-containing protein</fullName>
    </recommendedName>
</protein>
<evidence type="ECO:0000256" key="5">
    <source>
        <dbReference type="SAM" id="MobiDB-lite"/>
    </source>
</evidence>
<keyword evidence="8" id="KW-1185">Reference proteome</keyword>
<feature type="domain" description="FLZ-type" evidence="6">
    <location>
        <begin position="158"/>
        <end position="201"/>
    </location>
</feature>
<feature type="region of interest" description="Disordered" evidence="5">
    <location>
        <begin position="23"/>
        <end position="44"/>
    </location>
</feature>
<proteinExistence type="inferred from homology"/>
<sequence length="234" mass="25680">MLGRRARPLIGNLPELLASSHKSGFWDSSRSPRSPLDLKTPSPRGLNRYDVGGVGLGIIASMEKSIRSPSSNPPTAIVVNRENNHGVFKGELECWEMEDFTFVTTHHGPGKSSTTKVYFNNDTLGHDRDGFLGAVKDTPSPSPSPARLVEDVEYPTSDFLSSCHLCRKTLHGKDIYMYRGEKAFCSSDCRSTQIMNEERKEKCKPVEASKSAKNSSLGSGNNSGQIFWTGILAI</sequence>
<keyword evidence="3" id="KW-0863">Zinc-finger</keyword>
<dbReference type="PANTHER" id="PTHR47208">
    <property type="entry name" value="OS02G0174800 PROTEIN"/>
    <property type="match status" value="1"/>
</dbReference>
<organism evidence="7 8">
    <name type="scientific">Hibiscus sabdariffa</name>
    <name type="common">roselle</name>
    <dbReference type="NCBI Taxonomy" id="183260"/>
    <lineage>
        <taxon>Eukaryota</taxon>
        <taxon>Viridiplantae</taxon>
        <taxon>Streptophyta</taxon>
        <taxon>Embryophyta</taxon>
        <taxon>Tracheophyta</taxon>
        <taxon>Spermatophyta</taxon>
        <taxon>Magnoliopsida</taxon>
        <taxon>eudicotyledons</taxon>
        <taxon>Gunneridae</taxon>
        <taxon>Pentapetalae</taxon>
        <taxon>rosids</taxon>
        <taxon>malvids</taxon>
        <taxon>Malvales</taxon>
        <taxon>Malvaceae</taxon>
        <taxon>Malvoideae</taxon>
        <taxon>Hibiscus</taxon>
    </lineage>
</organism>
<comment type="similarity">
    <text evidence="1">Belongs to the FLZ family.</text>
</comment>
<dbReference type="Pfam" id="PF04570">
    <property type="entry name" value="zf-FLZ"/>
    <property type="match status" value="1"/>
</dbReference>
<evidence type="ECO:0000256" key="1">
    <source>
        <dbReference type="ARBA" id="ARBA00009374"/>
    </source>
</evidence>